<dbReference type="Gene3D" id="1.10.600.10">
    <property type="entry name" value="Farnesyl Diphosphate Synthase"/>
    <property type="match status" value="1"/>
</dbReference>
<gene>
    <name evidence="1" type="ORF">OC842_004294</name>
</gene>
<dbReference type="Proteomes" id="UP001176521">
    <property type="component" value="Unassembled WGS sequence"/>
</dbReference>
<keyword evidence="2" id="KW-1185">Reference proteome</keyword>
<sequence length="399" mass="43467">MASTNGLAVLRTVQEGNGALKAAAGPALTASRLRRQVGRQHAVSYATGATPPPPAATTATGDPVVYMTDLLQRTDRTSYLISHFFPAKHHRTPYLALRAFNAELAQIRESVSNELLGRIRIGWWRDAVRALYAAVEHARDEKEGPSAGRPKKAPRIPAHPVLSALYTSLTDPVLRSMPTAGLLHSEHHLQALITAREDDLSTPVGPPTLDAVERYAERTASRLAYLELDLLGVRDAQMDEVSSHIGKARGLANLLASVPFHARMLRAPQALPTSRARSLTLPQEYLVARDVVEEEVYRMGADAPGLRDAVFDTATRANDYLISARSALARARFPSPTGIGGTTDKVPAVLFPALIGAVPAQDYLTRLEKANFDPFEPSLQQAGWRLSWALWRASRTGKF</sequence>
<dbReference type="AlphaFoldDB" id="A0AAN6GA67"/>
<comment type="caution">
    <text evidence="1">The sequence shown here is derived from an EMBL/GenBank/DDBJ whole genome shotgun (WGS) entry which is preliminary data.</text>
</comment>
<evidence type="ECO:0008006" key="3">
    <source>
        <dbReference type="Google" id="ProtNLM"/>
    </source>
</evidence>
<dbReference type="SUPFAM" id="SSF48576">
    <property type="entry name" value="Terpenoid synthases"/>
    <property type="match status" value="1"/>
</dbReference>
<organism evidence="1 2">
    <name type="scientific">Tilletia horrida</name>
    <dbReference type="NCBI Taxonomy" id="155126"/>
    <lineage>
        <taxon>Eukaryota</taxon>
        <taxon>Fungi</taxon>
        <taxon>Dikarya</taxon>
        <taxon>Basidiomycota</taxon>
        <taxon>Ustilaginomycotina</taxon>
        <taxon>Exobasidiomycetes</taxon>
        <taxon>Tilletiales</taxon>
        <taxon>Tilletiaceae</taxon>
        <taxon>Tilletia</taxon>
    </lineage>
</organism>
<reference evidence="1" key="1">
    <citation type="journal article" date="2023" name="PhytoFront">
        <title>Draft Genome Resources of Seven Strains of Tilletia horrida, Causal Agent of Kernel Smut of Rice.</title>
        <authorList>
            <person name="Khanal S."/>
            <person name="Antony Babu S."/>
            <person name="Zhou X.G."/>
        </authorList>
    </citation>
    <scope>NUCLEOTIDE SEQUENCE</scope>
    <source>
        <strain evidence="1">TX3</strain>
    </source>
</reference>
<proteinExistence type="predicted"/>
<accession>A0AAN6GA67</accession>
<dbReference type="InterPro" id="IPR002060">
    <property type="entry name" value="Squ/phyt_synthse"/>
</dbReference>
<protein>
    <recommendedName>
        <fullName evidence="3">NADH dehydrogenase (Ubiquinone) complex I, assembly factor 6</fullName>
    </recommendedName>
</protein>
<evidence type="ECO:0000313" key="2">
    <source>
        <dbReference type="Proteomes" id="UP001176521"/>
    </source>
</evidence>
<dbReference type="Pfam" id="PF00494">
    <property type="entry name" value="SQS_PSY"/>
    <property type="match status" value="1"/>
</dbReference>
<dbReference type="EMBL" id="JAPDMQ010000248">
    <property type="protein sequence ID" value="KAK0529270.1"/>
    <property type="molecule type" value="Genomic_DNA"/>
</dbReference>
<name>A0AAN6GA67_9BASI</name>
<evidence type="ECO:0000313" key="1">
    <source>
        <dbReference type="EMBL" id="KAK0529270.1"/>
    </source>
</evidence>
<dbReference type="InterPro" id="IPR008949">
    <property type="entry name" value="Isoprenoid_synthase_dom_sf"/>
</dbReference>